<evidence type="ECO:0000256" key="1">
    <source>
        <dbReference type="ARBA" id="ARBA00004651"/>
    </source>
</evidence>
<feature type="transmembrane region" description="Helical" evidence="6">
    <location>
        <begin position="393"/>
        <end position="410"/>
    </location>
</feature>
<comment type="subcellular location">
    <subcellularLocation>
        <location evidence="1">Cell membrane</location>
        <topology evidence="1">Multi-pass membrane protein</topology>
    </subcellularLocation>
</comment>
<keyword evidence="3 6" id="KW-0812">Transmembrane</keyword>
<dbReference type="InterPro" id="IPR002797">
    <property type="entry name" value="Polysacc_synth"/>
</dbReference>
<evidence type="ECO:0000256" key="3">
    <source>
        <dbReference type="ARBA" id="ARBA00022692"/>
    </source>
</evidence>
<feature type="transmembrane region" description="Helical" evidence="6">
    <location>
        <begin position="150"/>
        <end position="173"/>
    </location>
</feature>
<gene>
    <name evidence="7" type="ORF">MNBD_ALPHA05-128</name>
</gene>
<proteinExistence type="predicted"/>
<accession>A0A3B0T4Y3</accession>
<dbReference type="InterPro" id="IPR050833">
    <property type="entry name" value="Poly_Biosynth_Transport"/>
</dbReference>
<evidence type="ECO:0000256" key="4">
    <source>
        <dbReference type="ARBA" id="ARBA00022989"/>
    </source>
</evidence>
<name>A0A3B0T4Y3_9ZZZZ</name>
<feature type="transmembrane region" description="Helical" evidence="6">
    <location>
        <begin position="119"/>
        <end position="138"/>
    </location>
</feature>
<dbReference type="PANTHER" id="PTHR30250">
    <property type="entry name" value="PST FAMILY PREDICTED COLANIC ACID TRANSPORTER"/>
    <property type="match status" value="1"/>
</dbReference>
<feature type="transmembrane region" description="Helical" evidence="6">
    <location>
        <begin position="21"/>
        <end position="40"/>
    </location>
</feature>
<keyword evidence="2" id="KW-1003">Cell membrane</keyword>
<dbReference type="PANTHER" id="PTHR30250:SF11">
    <property type="entry name" value="O-ANTIGEN TRANSPORTER-RELATED"/>
    <property type="match status" value="1"/>
</dbReference>
<feature type="transmembrane region" description="Helical" evidence="6">
    <location>
        <begin position="46"/>
        <end position="65"/>
    </location>
</feature>
<keyword evidence="5 6" id="KW-0472">Membrane</keyword>
<organism evidence="7">
    <name type="scientific">hydrothermal vent metagenome</name>
    <dbReference type="NCBI Taxonomy" id="652676"/>
    <lineage>
        <taxon>unclassified sequences</taxon>
        <taxon>metagenomes</taxon>
        <taxon>ecological metagenomes</taxon>
    </lineage>
</organism>
<protein>
    <recommendedName>
        <fullName evidence="8">Polysaccharide biosynthesis protein C-terminal domain-containing protein</fullName>
    </recommendedName>
</protein>
<feature type="transmembrane region" description="Helical" evidence="6">
    <location>
        <begin position="90"/>
        <end position="113"/>
    </location>
</feature>
<evidence type="ECO:0000256" key="5">
    <source>
        <dbReference type="ARBA" id="ARBA00023136"/>
    </source>
</evidence>
<evidence type="ECO:0008006" key="8">
    <source>
        <dbReference type="Google" id="ProtNLM"/>
    </source>
</evidence>
<evidence type="ECO:0000313" key="7">
    <source>
        <dbReference type="EMBL" id="VAW07389.1"/>
    </source>
</evidence>
<feature type="transmembrane region" description="Helical" evidence="6">
    <location>
        <begin position="422"/>
        <end position="445"/>
    </location>
</feature>
<sequence>MAGLGDIRDVMRGAIASFFGFGGRLIARTLLMIIAGRAYGIEALGILGQVAAIAEIAGALGVMGLKRGLLDMLSFETENGGRAETRIAEALGVTVFFGFLISTALLFIWPYILPDHAKVTPLLFFAIPAITFTEVALAAIKHKRIIKWDVWTRGIIEPWGFLLLAVALLWSGTIRDGLVIAYVGSSFAAALLAGLGLIHAYSLRSLVQSKPRLSNWFFIIRQSAPVGITDLGVMMLRRIDLIVLSIFVGPQGAGLYYMVQQLATVPQKVNALFEPMMSPVIARLHNRKDTGKIRSNLIGICRWVLILQLAISIPMVVFGDYLLSIFGVGFSAGATVLAVILLAELIDGSFATVETPLVFAKPKIPPTLIFITLIIEITVIAALSSIWGVEGAAVGFLIAITCLTAGRLYMLKKHLNINVINAGYILPIVFAVGVLAALAAIRHWIGPQQGLVIIACYIAGSVGFIYLVKSFALTNTDRILFRALTQRRRRLATP</sequence>
<feature type="transmembrane region" description="Helical" evidence="6">
    <location>
        <begin position="179"/>
        <end position="201"/>
    </location>
</feature>
<feature type="transmembrane region" description="Helical" evidence="6">
    <location>
        <begin position="297"/>
        <end position="317"/>
    </location>
</feature>
<dbReference type="GO" id="GO:0005886">
    <property type="term" value="C:plasma membrane"/>
    <property type="evidence" value="ECO:0007669"/>
    <property type="project" value="UniProtKB-SubCell"/>
</dbReference>
<dbReference type="EMBL" id="UOEH01000580">
    <property type="protein sequence ID" value="VAW07389.1"/>
    <property type="molecule type" value="Genomic_DNA"/>
</dbReference>
<reference evidence="7" key="1">
    <citation type="submission" date="2018-06" db="EMBL/GenBank/DDBJ databases">
        <authorList>
            <person name="Zhirakovskaya E."/>
        </authorList>
    </citation>
    <scope>NUCLEOTIDE SEQUENCE</scope>
</reference>
<feature type="transmembrane region" description="Helical" evidence="6">
    <location>
        <begin position="323"/>
        <end position="346"/>
    </location>
</feature>
<evidence type="ECO:0000256" key="6">
    <source>
        <dbReference type="SAM" id="Phobius"/>
    </source>
</evidence>
<dbReference type="Pfam" id="PF01943">
    <property type="entry name" value="Polysacc_synt"/>
    <property type="match status" value="1"/>
</dbReference>
<feature type="transmembrane region" description="Helical" evidence="6">
    <location>
        <begin position="367"/>
        <end position="387"/>
    </location>
</feature>
<dbReference type="AlphaFoldDB" id="A0A3B0T4Y3"/>
<feature type="transmembrane region" description="Helical" evidence="6">
    <location>
        <begin position="451"/>
        <end position="468"/>
    </location>
</feature>
<evidence type="ECO:0000256" key="2">
    <source>
        <dbReference type="ARBA" id="ARBA00022475"/>
    </source>
</evidence>
<keyword evidence="4 6" id="KW-1133">Transmembrane helix</keyword>